<dbReference type="PANTHER" id="PTHR43780">
    <property type="entry name" value="1-AMINOCYCLOPROPANE-1-CARBOXYLATE DEAMINASE-RELATED"/>
    <property type="match status" value="1"/>
</dbReference>
<protein>
    <submittedName>
        <fullName evidence="5">Pyridoxal-phosphate dependent enzyme</fullName>
    </submittedName>
</protein>
<dbReference type="InterPro" id="IPR027278">
    <property type="entry name" value="ACCD_DCysDesulf"/>
</dbReference>
<dbReference type="EMBL" id="BAAAFH010000007">
    <property type="protein sequence ID" value="GAA0875009.1"/>
    <property type="molecule type" value="Genomic_DNA"/>
</dbReference>
<comment type="caution">
    <text evidence="5">The sequence shown here is derived from an EMBL/GenBank/DDBJ whole genome shotgun (WGS) entry which is preliminary data.</text>
</comment>
<dbReference type="RefSeq" id="WP_343786021.1">
    <property type="nucleotide sequence ID" value="NZ_BAAAFH010000007.1"/>
</dbReference>
<evidence type="ECO:0000256" key="2">
    <source>
        <dbReference type="ARBA" id="ARBA00008639"/>
    </source>
</evidence>
<dbReference type="Pfam" id="PF00291">
    <property type="entry name" value="PALP"/>
    <property type="match status" value="1"/>
</dbReference>
<evidence type="ECO:0000256" key="3">
    <source>
        <dbReference type="ARBA" id="ARBA00022898"/>
    </source>
</evidence>
<gene>
    <name evidence="5" type="ORF">GCM10009118_14170</name>
</gene>
<dbReference type="InterPro" id="IPR036052">
    <property type="entry name" value="TrpB-like_PALP_sf"/>
</dbReference>
<accession>A0ABN1MQ16</accession>
<organism evidence="5 6">
    <name type="scientific">Wandonia haliotis</name>
    <dbReference type="NCBI Taxonomy" id="574963"/>
    <lineage>
        <taxon>Bacteria</taxon>
        <taxon>Pseudomonadati</taxon>
        <taxon>Bacteroidota</taxon>
        <taxon>Flavobacteriia</taxon>
        <taxon>Flavobacteriales</taxon>
        <taxon>Crocinitomicaceae</taxon>
        <taxon>Wandonia</taxon>
    </lineage>
</organism>
<dbReference type="InterPro" id="IPR001926">
    <property type="entry name" value="TrpB-like_PALP"/>
</dbReference>
<dbReference type="PIRSF" id="PIRSF006278">
    <property type="entry name" value="ACCD_DCysDesulf"/>
    <property type="match status" value="1"/>
</dbReference>
<comment type="similarity">
    <text evidence="2">Belongs to the ACC deaminase/D-cysteine desulfhydrase family.</text>
</comment>
<comment type="cofactor">
    <cofactor evidence="1">
        <name>pyridoxal 5'-phosphate</name>
        <dbReference type="ChEBI" id="CHEBI:597326"/>
    </cofactor>
</comment>
<evidence type="ECO:0000313" key="6">
    <source>
        <dbReference type="Proteomes" id="UP001501126"/>
    </source>
</evidence>
<dbReference type="PANTHER" id="PTHR43780:SF2">
    <property type="entry name" value="1-AMINOCYCLOPROPANE-1-CARBOXYLATE DEAMINASE-RELATED"/>
    <property type="match status" value="1"/>
</dbReference>
<dbReference type="SUPFAM" id="SSF53686">
    <property type="entry name" value="Tryptophan synthase beta subunit-like PLP-dependent enzymes"/>
    <property type="match status" value="1"/>
</dbReference>
<keyword evidence="3" id="KW-0663">Pyridoxal phosphate</keyword>
<dbReference type="Proteomes" id="UP001501126">
    <property type="component" value="Unassembled WGS sequence"/>
</dbReference>
<evidence type="ECO:0000256" key="1">
    <source>
        <dbReference type="ARBA" id="ARBA00001933"/>
    </source>
</evidence>
<feature type="domain" description="Tryptophan synthase beta chain-like PALP" evidence="4">
    <location>
        <begin position="21"/>
        <end position="294"/>
    </location>
</feature>
<reference evidence="5 6" key="1">
    <citation type="journal article" date="2019" name="Int. J. Syst. Evol. Microbiol.">
        <title>The Global Catalogue of Microorganisms (GCM) 10K type strain sequencing project: providing services to taxonomists for standard genome sequencing and annotation.</title>
        <authorList>
            <consortium name="The Broad Institute Genomics Platform"/>
            <consortium name="The Broad Institute Genome Sequencing Center for Infectious Disease"/>
            <person name="Wu L."/>
            <person name="Ma J."/>
        </authorList>
    </citation>
    <scope>NUCLEOTIDE SEQUENCE [LARGE SCALE GENOMIC DNA]</scope>
    <source>
        <strain evidence="5 6">JCM 16083</strain>
    </source>
</reference>
<evidence type="ECO:0000259" key="4">
    <source>
        <dbReference type="Pfam" id="PF00291"/>
    </source>
</evidence>
<keyword evidence="6" id="KW-1185">Reference proteome</keyword>
<dbReference type="Gene3D" id="3.40.50.1100">
    <property type="match status" value="2"/>
</dbReference>
<sequence length="299" mass="33477">MLDTSKSLIQVLADPKGILKGVEVIVKRDDLIDPVVSGNKWRKLKYNIREAERRKNERILTFGGAYSNHLIATAKAAAMAGIRCIGIVRGEELDEFSNPTLSSCADFGMQLVFISRDEYRMRNDKMYLEQLHEAYENTFIIPEGGANYFGMIGCQEIWKEIQGMSFSRTYVAAGTGTTAAGLLSALPEGNHLHVVSALKGDFMPGEIRNHLHYAFFDEELTADLMKNCTIYDDSVWGGYGKLDDRLTGFVDFVMKEFDLPLDKVYTAKAFFRLLQHIEEGAIQPGEKVLFIHTGGLQGN</sequence>
<evidence type="ECO:0000313" key="5">
    <source>
        <dbReference type="EMBL" id="GAA0875009.1"/>
    </source>
</evidence>
<proteinExistence type="inferred from homology"/>
<name>A0ABN1MQ16_9FLAO</name>